<dbReference type="Proteomes" id="UP000218263">
    <property type="component" value="Chromosome"/>
</dbReference>
<evidence type="ECO:0000313" key="3">
    <source>
        <dbReference type="Proteomes" id="UP000218263"/>
    </source>
</evidence>
<feature type="domain" description="DUF559" evidence="1">
    <location>
        <begin position="11"/>
        <end position="115"/>
    </location>
</feature>
<accession>A0A0X8X304</accession>
<evidence type="ECO:0000313" key="2">
    <source>
        <dbReference type="EMBL" id="BAU54227.1"/>
    </source>
</evidence>
<gene>
    <name evidence="2" type="ORF">MgSA37_02401</name>
</gene>
<dbReference type="InterPro" id="IPR007569">
    <property type="entry name" value="DUF559"/>
</dbReference>
<dbReference type="OrthoDB" id="9798754at2"/>
<dbReference type="EMBL" id="AP017313">
    <property type="protein sequence ID" value="BAU54227.1"/>
    <property type="molecule type" value="Genomic_DNA"/>
</dbReference>
<dbReference type="PANTHER" id="PTHR38590">
    <property type="entry name" value="BLL0828 PROTEIN"/>
    <property type="match status" value="1"/>
</dbReference>
<reference evidence="2 3" key="1">
    <citation type="submission" date="2015-12" db="EMBL/GenBank/DDBJ databases">
        <title>Genome sequence of Mucilaginibacter gotjawali.</title>
        <authorList>
            <person name="Lee J.S."/>
            <person name="Lee K.C."/>
            <person name="Kim K.K."/>
            <person name="Lee B.W."/>
        </authorList>
    </citation>
    <scope>NUCLEOTIDE SEQUENCE [LARGE SCALE GENOMIC DNA]</scope>
    <source>
        <strain evidence="2 3">SA3-7</strain>
    </source>
</reference>
<dbReference type="Pfam" id="PF04480">
    <property type="entry name" value="DUF559"/>
    <property type="match status" value="1"/>
</dbReference>
<protein>
    <recommendedName>
        <fullName evidence="1">DUF559 domain-containing protein</fullName>
    </recommendedName>
</protein>
<dbReference type="PANTHER" id="PTHR38590:SF1">
    <property type="entry name" value="BLL0828 PROTEIN"/>
    <property type="match status" value="1"/>
</dbReference>
<dbReference type="KEGG" id="mgot:MgSA37_02401"/>
<dbReference type="RefSeq" id="WP_096352096.1">
    <property type="nucleotide sequence ID" value="NZ_AP017313.1"/>
</dbReference>
<proteinExistence type="predicted"/>
<dbReference type="AlphaFoldDB" id="A0A0X8X304"/>
<dbReference type="InterPro" id="IPR011335">
    <property type="entry name" value="Restrct_endonuc-II-like"/>
</dbReference>
<keyword evidence="3" id="KW-1185">Reference proteome</keyword>
<sequence>MFLGASDLIFKNAAALRNNMTPAEMTLWGHLKGSQLGAKFRRQHPLGIYIADFYCHQHKLIIEVDGSNHNIPEIANHDLERQLNIENDGIKVLRFKNEEIFNQLEKVLNTINQAISFPFRGRGGWQSELFPALMLKMAAR</sequence>
<dbReference type="Gene3D" id="3.40.960.10">
    <property type="entry name" value="VSR Endonuclease"/>
    <property type="match status" value="1"/>
</dbReference>
<name>A0A0X8X304_9SPHI</name>
<dbReference type="CDD" id="cd01038">
    <property type="entry name" value="Endonuclease_DUF559"/>
    <property type="match status" value="1"/>
</dbReference>
<dbReference type="InterPro" id="IPR047216">
    <property type="entry name" value="Endonuclease_DUF559_bact"/>
</dbReference>
<dbReference type="SUPFAM" id="SSF52980">
    <property type="entry name" value="Restriction endonuclease-like"/>
    <property type="match status" value="1"/>
</dbReference>
<organism evidence="2 3">
    <name type="scientific">Mucilaginibacter gotjawali</name>
    <dbReference type="NCBI Taxonomy" id="1550579"/>
    <lineage>
        <taxon>Bacteria</taxon>
        <taxon>Pseudomonadati</taxon>
        <taxon>Bacteroidota</taxon>
        <taxon>Sphingobacteriia</taxon>
        <taxon>Sphingobacteriales</taxon>
        <taxon>Sphingobacteriaceae</taxon>
        <taxon>Mucilaginibacter</taxon>
    </lineage>
</organism>
<evidence type="ECO:0000259" key="1">
    <source>
        <dbReference type="Pfam" id="PF04480"/>
    </source>
</evidence>